<name>A0A0C3EER0_9AGAM</name>
<keyword evidence="2" id="KW-1185">Reference proteome</keyword>
<reference evidence="2" key="2">
    <citation type="submission" date="2015-01" db="EMBL/GenBank/DDBJ databases">
        <title>Evolutionary Origins and Diversification of the Mycorrhizal Mutualists.</title>
        <authorList>
            <consortium name="DOE Joint Genome Institute"/>
            <consortium name="Mycorrhizal Genomics Consortium"/>
            <person name="Kohler A."/>
            <person name="Kuo A."/>
            <person name="Nagy L.G."/>
            <person name="Floudas D."/>
            <person name="Copeland A."/>
            <person name="Barry K.W."/>
            <person name="Cichocki N."/>
            <person name="Veneault-Fourrey C."/>
            <person name="LaButti K."/>
            <person name="Lindquist E.A."/>
            <person name="Lipzen A."/>
            <person name="Lundell T."/>
            <person name="Morin E."/>
            <person name="Murat C."/>
            <person name="Riley R."/>
            <person name="Ohm R."/>
            <person name="Sun H."/>
            <person name="Tunlid A."/>
            <person name="Henrissat B."/>
            <person name="Grigoriev I.V."/>
            <person name="Hibbett D.S."/>
            <person name="Martin F."/>
        </authorList>
    </citation>
    <scope>NUCLEOTIDE SEQUENCE [LARGE SCALE GENOMIC DNA]</scope>
    <source>
        <strain evidence="2">Foug A</strain>
    </source>
</reference>
<gene>
    <name evidence="1" type="ORF">SCLCIDRAFT_320349</name>
</gene>
<proteinExistence type="predicted"/>
<accession>A0A0C3EER0</accession>
<reference evidence="1 2" key="1">
    <citation type="submission" date="2014-04" db="EMBL/GenBank/DDBJ databases">
        <authorList>
            <consortium name="DOE Joint Genome Institute"/>
            <person name="Kuo A."/>
            <person name="Kohler A."/>
            <person name="Nagy L.G."/>
            <person name="Floudas D."/>
            <person name="Copeland A."/>
            <person name="Barry K.W."/>
            <person name="Cichocki N."/>
            <person name="Veneault-Fourrey C."/>
            <person name="LaButti K."/>
            <person name="Lindquist E.A."/>
            <person name="Lipzen A."/>
            <person name="Lundell T."/>
            <person name="Morin E."/>
            <person name="Murat C."/>
            <person name="Sun H."/>
            <person name="Tunlid A."/>
            <person name="Henrissat B."/>
            <person name="Grigoriev I.V."/>
            <person name="Hibbett D.S."/>
            <person name="Martin F."/>
            <person name="Nordberg H.P."/>
            <person name="Cantor M.N."/>
            <person name="Hua S.X."/>
        </authorList>
    </citation>
    <scope>NUCLEOTIDE SEQUENCE [LARGE SCALE GENOMIC DNA]</scope>
    <source>
        <strain evidence="1 2">Foug A</strain>
    </source>
</reference>
<evidence type="ECO:0000313" key="2">
    <source>
        <dbReference type="Proteomes" id="UP000053989"/>
    </source>
</evidence>
<protein>
    <submittedName>
        <fullName evidence="1">Uncharacterized protein</fullName>
    </submittedName>
</protein>
<evidence type="ECO:0000313" key="1">
    <source>
        <dbReference type="EMBL" id="KIM66401.1"/>
    </source>
</evidence>
<sequence length="85" mass="9685">MSADTRNSNNVVTITPNVSPTTISGIGIDWKPLDNNTRLFYSLYCCKSTWRQPKFHGIRRKSIHGQEVGPIWYVRKSAAPFERSS</sequence>
<dbReference type="AlphaFoldDB" id="A0A0C3EER0"/>
<dbReference type="EMBL" id="KN822017">
    <property type="protein sequence ID" value="KIM66401.1"/>
    <property type="molecule type" value="Genomic_DNA"/>
</dbReference>
<dbReference type="InParanoid" id="A0A0C3EER0"/>
<dbReference type="Proteomes" id="UP000053989">
    <property type="component" value="Unassembled WGS sequence"/>
</dbReference>
<organism evidence="1 2">
    <name type="scientific">Scleroderma citrinum Foug A</name>
    <dbReference type="NCBI Taxonomy" id="1036808"/>
    <lineage>
        <taxon>Eukaryota</taxon>
        <taxon>Fungi</taxon>
        <taxon>Dikarya</taxon>
        <taxon>Basidiomycota</taxon>
        <taxon>Agaricomycotina</taxon>
        <taxon>Agaricomycetes</taxon>
        <taxon>Agaricomycetidae</taxon>
        <taxon>Boletales</taxon>
        <taxon>Sclerodermatineae</taxon>
        <taxon>Sclerodermataceae</taxon>
        <taxon>Scleroderma</taxon>
    </lineage>
</organism>
<dbReference type="HOGENOM" id="CLU_2513948_0_0_1"/>